<feature type="compositionally biased region" description="Polar residues" evidence="1">
    <location>
        <begin position="297"/>
        <end position="316"/>
    </location>
</feature>
<feature type="region of interest" description="Disordered" evidence="1">
    <location>
        <begin position="1"/>
        <end position="48"/>
    </location>
</feature>
<feature type="compositionally biased region" description="Polar residues" evidence="1">
    <location>
        <begin position="265"/>
        <end position="279"/>
    </location>
</feature>
<feature type="compositionally biased region" description="Polar residues" evidence="1">
    <location>
        <begin position="17"/>
        <end position="34"/>
    </location>
</feature>
<feature type="compositionally biased region" description="Pro residues" evidence="1">
    <location>
        <begin position="516"/>
        <end position="525"/>
    </location>
</feature>
<reference evidence="2 3" key="1">
    <citation type="submission" date="2019-06" db="EMBL/GenBank/DDBJ databases">
        <title>A chromosomal-level reference genome of Carpinus fangiana (Coryloideae, Betulaceae).</title>
        <authorList>
            <person name="Yang X."/>
            <person name="Wang Z."/>
            <person name="Zhang L."/>
            <person name="Hao G."/>
            <person name="Liu J."/>
            <person name="Yang Y."/>
        </authorList>
    </citation>
    <scope>NUCLEOTIDE SEQUENCE [LARGE SCALE GENOMIC DNA]</scope>
    <source>
        <strain evidence="2">Cfa_2016G</strain>
        <tissue evidence="2">Leaf</tissue>
    </source>
</reference>
<feature type="region of interest" description="Disordered" evidence="1">
    <location>
        <begin position="502"/>
        <end position="527"/>
    </location>
</feature>
<protein>
    <submittedName>
        <fullName evidence="2">Uncharacterized protein</fullName>
    </submittedName>
</protein>
<accession>A0A5N6L4H4</accession>
<dbReference type="OrthoDB" id="5307331at2759"/>
<dbReference type="Proteomes" id="UP000327013">
    <property type="component" value="Unassembled WGS sequence"/>
</dbReference>
<gene>
    <name evidence="2" type="ORF">FH972_026499</name>
</gene>
<dbReference type="EMBL" id="VIBQ01000098">
    <property type="protein sequence ID" value="KAB8748948.1"/>
    <property type="molecule type" value="Genomic_DNA"/>
</dbReference>
<evidence type="ECO:0000313" key="2">
    <source>
        <dbReference type="EMBL" id="KAB8748948.1"/>
    </source>
</evidence>
<keyword evidence="3" id="KW-1185">Reference proteome</keyword>
<feature type="region of interest" description="Disordered" evidence="1">
    <location>
        <begin position="236"/>
        <end position="321"/>
    </location>
</feature>
<comment type="caution">
    <text evidence="2">The sequence shown here is derived from an EMBL/GenBank/DDBJ whole genome shotgun (WGS) entry which is preliminary data.</text>
</comment>
<evidence type="ECO:0000313" key="3">
    <source>
        <dbReference type="Proteomes" id="UP000327013"/>
    </source>
</evidence>
<dbReference type="AlphaFoldDB" id="A0A5N6L4H4"/>
<name>A0A5N6L4H4_9ROSI</name>
<feature type="region of interest" description="Disordered" evidence="1">
    <location>
        <begin position="588"/>
        <end position="685"/>
    </location>
</feature>
<proteinExistence type="predicted"/>
<feature type="compositionally biased region" description="Basic and acidic residues" evidence="1">
    <location>
        <begin position="588"/>
        <end position="597"/>
    </location>
</feature>
<organism evidence="2 3">
    <name type="scientific">Carpinus fangiana</name>
    <dbReference type="NCBI Taxonomy" id="176857"/>
    <lineage>
        <taxon>Eukaryota</taxon>
        <taxon>Viridiplantae</taxon>
        <taxon>Streptophyta</taxon>
        <taxon>Embryophyta</taxon>
        <taxon>Tracheophyta</taxon>
        <taxon>Spermatophyta</taxon>
        <taxon>Magnoliopsida</taxon>
        <taxon>eudicotyledons</taxon>
        <taxon>Gunneridae</taxon>
        <taxon>Pentapetalae</taxon>
        <taxon>rosids</taxon>
        <taxon>fabids</taxon>
        <taxon>Fagales</taxon>
        <taxon>Betulaceae</taxon>
        <taxon>Carpinus</taxon>
    </lineage>
</organism>
<feature type="compositionally biased region" description="Pro residues" evidence="1">
    <location>
        <begin position="247"/>
        <end position="257"/>
    </location>
</feature>
<sequence>MDNPPQEGDNHPDSAHSAKSFSSLFDDPSNQAVNQAARPISVEASSTSNEPLEQHFFTLCDPLAPMDFDTAWLTDVGFNGATLVPGAAGVIRQTSQATPQATLDGFQASDISFHTPDYAQVPRESVTNLDANGLNFSLSQNIDWPTALDIKFGLTSMGANEAENVLDGSCVGTSSIAVEAFQLPSIDQITQDYDFPMLDNTDTEATATNTSEYPSTIDPRLYGSIPVSFSGHRGYQPAFPSTKQFNVPPPTTQPSPSPTESHSSVEQSNASSPQHSKITGFSPKLPQKFKDKPWIRSSGSDRNPAGSTRTAAQLQYNPRLHYKPSGRINENLWQGSDGTKFEYNEHGELDYSTLKLSPEAMETFLYENPAQKGIVLWIQIHPADSNSRYPTPGSSKCSMKTCPAFNLGSRWTIAVGHLRVAIDEAWNKRKEARDPYHCAGFMHLYCAERFLDWKKICKKLDVRIDDRGFYATEPNHRYKARIEASSEVGEVANRFLRSARPKSKKGADNFDKKYPQYPPHIPPAGPKKGYAEKDYEHTLCYSMMNAKVNSMPATRKKLLAGREQTDSQMLSSLGDLQKIVDTKLAKRAQNKLERQESQRTAPILLDDSDDAASTPPTPAAPKRRGRPPKKREAPAPTSPPPKRTKNNAGGVFRDESHPARSAARKARFVGGGGGGGSRKLTAGEEAAKRAEDSVYAAEQAELIAESRQRHEQRQGDEAEAVLDCVVAPLVLVRRSVALVPYAESDDDEDEDY</sequence>
<evidence type="ECO:0000256" key="1">
    <source>
        <dbReference type="SAM" id="MobiDB-lite"/>
    </source>
</evidence>
<feature type="compositionally biased region" description="Basic and acidic residues" evidence="1">
    <location>
        <begin position="505"/>
        <end position="514"/>
    </location>
</feature>